<dbReference type="Pfam" id="PF00135">
    <property type="entry name" value="COesterase"/>
    <property type="match status" value="1"/>
</dbReference>
<dbReference type="SUPFAM" id="SSF53474">
    <property type="entry name" value="alpha/beta-Hydrolases"/>
    <property type="match status" value="1"/>
</dbReference>
<dbReference type="OrthoDB" id="6846267at2759"/>
<dbReference type="STRING" id="717646.M2M832"/>
<dbReference type="InterPro" id="IPR002018">
    <property type="entry name" value="CarbesteraseB"/>
</dbReference>
<evidence type="ECO:0000259" key="1">
    <source>
        <dbReference type="Pfam" id="PF00135"/>
    </source>
</evidence>
<dbReference type="Proteomes" id="UP000011761">
    <property type="component" value="Unassembled WGS sequence"/>
</dbReference>
<feature type="non-terminal residue" evidence="2">
    <location>
        <position position="1"/>
    </location>
</feature>
<sequence length="133" mass="14235">EMDELRCLNLNVTTLTTSVKNQTPLPVLFFIHGGGFAGGSSSIQIADREIYDPRNVVRVGAATGKPVVVVTINYRVGPLGFLASRELAAFNRSNGEIVGNYGLHDQRQALLWVAQFISGFGGDPNNITIMGGS</sequence>
<dbReference type="PANTHER" id="PTHR43142:SF5">
    <property type="entry name" value="CARBOXYLIC ESTER HYDROLASE"/>
    <property type="match status" value="1"/>
</dbReference>
<dbReference type="eggNOG" id="KOG1516">
    <property type="taxonomic scope" value="Eukaryota"/>
</dbReference>
<evidence type="ECO:0000313" key="3">
    <source>
        <dbReference type="Proteomes" id="UP000011761"/>
    </source>
</evidence>
<protein>
    <recommendedName>
        <fullName evidence="1">Carboxylesterase type B domain-containing protein</fullName>
    </recommendedName>
</protein>
<dbReference type="OMA" id="QQMALLW"/>
<dbReference type="HOGENOM" id="CLU_006586_12_3_1"/>
<dbReference type="InterPro" id="IPR029058">
    <property type="entry name" value="AB_hydrolase_fold"/>
</dbReference>
<proteinExistence type="predicted"/>
<evidence type="ECO:0000313" key="2">
    <source>
        <dbReference type="EMBL" id="EMC92491.1"/>
    </source>
</evidence>
<dbReference type="RefSeq" id="XP_007680454.1">
    <property type="nucleotide sequence ID" value="XM_007682264.1"/>
</dbReference>
<dbReference type="GeneID" id="19115610"/>
<accession>M2M832</accession>
<organism evidence="2 3">
    <name type="scientific">Baudoinia panamericana (strain UAMH 10762)</name>
    <name type="common">Angels' share fungus</name>
    <name type="synonym">Baudoinia compniacensis (strain UAMH 10762)</name>
    <dbReference type="NCBI Taxonomy" id="717646"/>
    <lineage>
        <taxon>Eukaryota</taxon>
        <taxon>Fungi</taxon>
        <taxon>Dikarya</taxon>
        <taxon>Ascomycota</taxon>
        <taxon>Pezizomycotina</taxon>
        <taxon>Dothideomycetes</taxon>
        <taxon>Dothideomycetidae</taxon>
        <taxon>Mycosphaerellales</taxon>
        <taxon>Teratosphaeriaceae</taxon>
        <taxon>Baudoinia</taxon>
    </lineage>
</organism>
<dbReference type="Gene3D" id="3.40.50.1820">
    <property type="entry name" value="alpha/beta hydrolase"/>
    <property type="match status" value="1"/>
</dbReference>
<feature type="non-terminal residue" evidence="2">
    <location>
        <position position="133"/>
    </location>
</feature>
<gene>
    <name evidence="2" type="ORF">BAUCODRAFT_56972</name>
</gene>
<dbReference type="KEGG" id="bcom:BAUCODRAFT_56972"/>
<name>M2M832_BAUPA</name>
<dbReference type="PANTHER" id="PTHR43142">
    <property type="entry name" value="CARBOXYLIC ESTER HYDROLASE"/>
    <property type="match status" value="1"/>
</dbReference>
<dbReference type="AlphaFoldDB" id="M2M832"/>
<dbReference type="EMBL" id="KB445562">
    <property type="protein sequence ID" value="EMC92491.1"/>
    <property type="molecule type" value="Genomic_DNA"/>
</dbReference>
<feature type="domain" description="Carboxylesterase type B" evidence="1">
    <location>
        <begin position="7"/>
        <end position="133"/>
    </location>
</feature>
<reference evidence="2 3" key="1">
    <citation type="journal article" date="2012" name="PLoS Pathog.">
        <title>Diverse lifestyles and strategies of plant pathogenesis encoded in the genomes of eighteen Dothideomycetes fungi.</title>
        <authorList>
            <person name="Ohm R.A."/>
            <person name="Feau N."/>
            <person name="Henrissat B."/>
            <person name="Schoch C.L."/>
            <person name="Horwitz B.A."/>
            <person name="Barry K.W."/>
            <person name="Condon B.J."/>
            <person name="Copeland A.C."/>
            <person name="Dhillon B."/>
            <person name="Glaser F."/>
            <person name="Hesse C.N."/>
            <person name="Kosti I."/>
            <person name="LaButti K."/>
            <person name="Lindquist E.A."/>
            <person name="Lucas S."/>
            <person name="Salamov A.A."/>
            <person name="Bradshaw R.E."/>
            <person name="Ciuffetti L."/>
            <person name="Hamelin R.C."/>
            <person name="Kema G.H.J."/>
            <person name="Lawrence C."/>
            <person name="Scott J.A."/>
            <person name="Spatafora J.W."/>
            <person name="Turgeon B.G."/>
            <person name="de Wit P.J.G.M."/>
            <person name="Zhong S."/>
            <person name="Goodwin S.B."/>
            <person name="Grigoriev I.V."/>
        </authorList>
    </citation>
    <scope>NUCLEOTIDE SEQUENCE [LARGE SCALE GENOMIC DNA]</scope>
    <source>
        <strain evidence="2 3">UAMH 10762</strain>
    </source>
</reference>
<keyword evidence="3" id="KW-1185">Reference proteome</keyword>